<evidence type="ECO:0000256" key="3">
    <source>
        <dbReference type="ARBA" id="ARBA00022676"/>
    </source>
</evidence>
<keyword evidence="3" id="KW-0328">Glycosyltransferase</keyword>
<dbReference type="CDD" id="cd04186">
    <property type="entry name" value="GT_2_like_c"/>
    <property type="match status" value="1"/>
</dbReference>
<evidence type="ECO:0000256" key="2">
    <source>
        <dbReference type="ARBA" id="ARBA00006739"/>
    </source>
</evidence>
<dbReference type="InterPro" id="IPR029044">
    <property type="entry name" value="Nucleotide-diphossugar_trans"/>
</dbReference>
<dbReference type="EMBL" id="CP017603">
    <property type="protein sequence ID" value="AOY76988.1"/>
    <property type="molecule type" value="Genomic_DNA"/>
</dbReference>
<dbReference type="Gene3D" id="3.90.550.10">
    <property type="entry name" value="Spore Coat Polysaccharide Biosynthesis Protein SpsA, Chain A"/>
    <property type="match status" value="1"/>
</dbReference>
<feature type="domain" description="Glycosyltransferase 2-like" evidence="5">
    <location>
        <begin position="22"/>
        <end position="197"/>
    </location>
</feature>
<organism evidence="6 7">
    <name type="scientific">Clostridium formicaceticum</name>
    <dbReference type="NCBI Taxonomy" id="1497"/>
    <lineage>
        <taxon>Bacteria</taxon>
        <taxon>Bacillati</taxon>
        <taxon>Bacillota</taxon>
        <taxon>Clostridia</taxon>
        <taxon>Eubacteriales</taxon>
        <taxon>Clostridiaceae</taxon>
        <taxon>Clostridium</taxon>
    </lineage>
</organism>
<dbReference type="PANTHER" id="PTHR43179:SF12">
    <property type="entry name" value="GALACTOFURANOSYLTRANSFERASE GLFT2"/>
    <property type="match status" value="1"/>
</dbReference>
<comment type="pathway">
    <text evidence="1">Cell wall biogenesis; cell wall polysaccharide biosynthesis.</text>
</comment>
<evidence type="ECO:0000313" key="7">
    <source>
        <dbReference type="Proteomes" id="UP000177894"/>
    </source>
</evidence>
<keyword evidence="4" id="KW-0808">Transferase</keyword>
<name>A0ABM6EVC7_9CLOT</name>
<evidence type="ECO:0000256" key="1">
    <source>
        <dbReference type="ARBA" id="ARBA00004776"/>
    </source>
</evidence>
<evidence type="ECO:0000313" key="6">
    <source>
        <dbReference type="EMBL" id="AOY76988.1"/>
    </source>
</evidence>
<reference evidence="6 7" key="1">
    <citation type="submission" date="2016-10" db="EMBL/GenBank/DDBJ databases">
        <title>Complete Genome Sequence of Acetogen Clostridium formicoaceticum ATCC 27076.</title>
        <authorList>
            <person name="Bao T."/>
            <person name="Cheng C."/>
            <person name="Zhao J."/>
            <person name="Yang S.-T."/>
            <person name="Wang J."/>
            <person name="Wang M."/>
        </authorList>
    </citation>
    <scope>NUCLEOTIDE SEQUENCE [LARGE SCALE GENOMIC DNA]</scope>
    <source>
        <strain evidence="6 7">ATCC 27076</strain>
    </source>
</reference>
<dbReference type="Pfam" id="PF00535">
    <property type="entry name" value="Glycos_transf_2"/>
    <property type="match status" value="1"/>
</dbReference>
<dbReference type="SUPFAM" id="SSF53448">
    <property type="entry name" value="Nucleotide-diphospho-sugar transferases"/>
    <property type="match status" value="1"/>
</dbReference>
<evidence type="ECO:0000259" key="5">
    <source>
        <dbReference type="Pfam" id="PF00535"/>
    </source>
</evidence>
<evidence type="ECO:0000256" key="4">
    <source>
        <dbReference type="ARBA" id="ARBA00022679"/>
    </source>
</evidence>
<dbReference type="InterPro" id="IPR001173">
    <property type="entry name" value="Glyco_trans_2-like"/>
</dbReference>
<comment type="similarity">
    <text evidence="2">Belongs to the glycosyltransferase 2 family.</text>
</comment>
<dbReference type="Proteomes" id="UP000177894">
    <property type="component" value="Chromosome"/>
</dbReference>
<sequence>MIFQRKGGEIVLNNKVKYPQISIIICIHNALEDVKECLRSLYAKKTIDFDLVIVDDGSNKETKKFLSEFIKNKPVRLITHKESKGYTVSANEGLKAAGGEFLLLLNSDTIVTKGWLEKLIECITTTPKTGIVGPLSNSAGWQTVPDMKNWLTNKLPKGIDLETMSSIVQSVSLKKFPKVPLVNGFCFMIKREVIHKIGYLDEARFPIGYGEEDDYCIRAVKAGYVLRIADHCYIYHKKSKSFTLERRKQISRRAGHILKQKHGASVVAEYVKKTRNNKDISMMRQRIKSKLDKYK</sequence>
<accession>A0ABM6EVC7</accession>
<gene>
    <name evidence="6" type="ORF">BJL90_14660</name>
</gene>
<protein>
    <recommendedName>
        <fullName evidence="5">Glycosyltransferase 2-like domain-containing protein</fullName>
    </recommendedName>
</protein>
<dbReference type="PANTHER" id="PTHR43179">
    <property type="entry name" value="RHAMNOSYLTRANSFERASE WBBL"/>
    <property type="match status" value="1"/>
</dbReference>
<proteinExistence type="inferred from homology"/>
<keyword evidence="7" id="KW-1185">Reference proteome</keyword>